<accession>A0A9W9QVT9</accession>
<name>A0A9W9QVT9_PENBR</name>
<sequence>MDDTTHLPRILCLHGVGSNADVLLLQTRSLREKLRSSFRFVFANGPFFSEAGPGVLPTYADADPYRRWLRWTESHRVLKPKFHVEAIRRCIEDAMVQDDEAGGCGPWVGLLGFSQGARLSASILFESQRRQAAQERGEALKGYEGDSVSTLWSQDWKFAVLFAAPAPLVALSPEIGDLPLQNPTELGISLEDLERISPIGELSIERPTLHVVGIHDEWAASQKKLYDTFCSPKTKSLVQWDGDHRIPIQASDVEMICAKILEMAGKNS</sequence>
<dbReference type="SUPFAM" id="SSF53474">
    <property type="entry name" value="alpha/beta-Hydrolases"/>
    <property type="match status" value="1"/>
</dbReference>
<dbReference type="GO" id="GO:0005737">
    <property type="term" value="C:cytoplasm"/>
    <property type="evidence" value="ECO:0007669"/>
    <property type="project" value="TreeGrafter"/>
</dbReference>
<dbReference type="PANTHER" id="PTHR48070">
    <property type="entry name" value="ESTERASE OVCA2"/>
    <property type="match status" value="1"/>
</dbReference>
<dbReference type="EMBL" id="JAPZBR010000007">
    <property type="protein sequence ID" value="KAJ5346605.1"/>
    <property type="molecule type" value="Genomic_DNA"/>
</dbReference>
<dbReference type="Gene3D" id="3.40.50.1820">
    <property type="entry name" value="alpha/beta hydrolase"/>
    <property type="match status" value="1"/>
</dbReference>
<dbReference type="GO" id="GO:0044550">
    <property type="term" value="P:secondary metabolite biosynthetic process"/>
    <property type="evidence" value="ECO:0007669"/>
    <property type="project" value="TreeGrafter"/>
</dbReference>
<comment type="caution">
    <text evidence="4">The sequence shown here is derived from an EMBL/GenBank/DDBJ whole genome shotgun (WGS) entry which is preliminary data.</text>
</comment>
<dbReference type="InterPro" id="IPR050593">
    <property type="entry name" value="LovG"/>
</dbReference>
<keyword evidence="2" id="KW-0378">Hydrolase</keyword>
<dbReference type="GO" id="GO:0005634">
    <property type="term" value="C:nucleus"/>
    <property type="evidence" value="ECO:0007669"/>
    <property type="project" value="TreeGrafter"/>
</dbReference>
<comment type="similarity">
    <text evidence="1">Belongs to the LovG family.</text>
</comment>
<dbReference type="AlphaFoldDB" id="A0A9W9QVT9"/>
<dbReference type="GO" id="GO:0016787">
    <property type="term" value="F:hydrolase activity"/>
    <property type="evidence" value="ECO:0007669"/>
    <property type="project" value="UniProtKB-KW"/>
</dbReference>
<evidence type="ECO:0000256" key="2">
    <source>
        <dbReference type="ARBA" id="ARBA00022801"/>
    </source>
</evidence>
<dbReference type="Pfam" id="PF03959">
    <property type="entry name" value="FSH1"/>
    <property type="match status" value="1"/>
</dbReference>
<dbReference type="Proteomes" id="UP001148299">
    <property type="component" value="Unassembled WGS sequence"/>
</dbReference>
<evidence type="ECO:0000259" key="3">
    <source>
        <dbReference type="Pfam" id="PF03959"/>
    </source>
</evidence>
<dbReference type="GO" id="GO:0072330">
    <property type="term" value="P:monocarboxylic acid biosynthetic process"/>
    <property type="evidence" value="ECO:0007669"/>
    <property type="project" value="UniProtKB-ARBA"/>
</dbReference>
<reference evidence="4" key="2">
    <citation type="journal article" date="2023" name="IMA Fungus">
        <title>Comparative genomic study of the Penicillium genus elucidates a diverse pangenome and 15 lateral gene transfer events.</title>
        <authorList>
            <person name="Petersen C."/>
            <person name="Sorensen T."/>
            <person name="Nielsen M.R."/>
            <person name="Sondergaard T.E."/>
            <person name="Sorensen J.L."/>
            <person name="Fitzpatrick D.A."/>
            <person name="Frisvad J.C."/>
            <person name="Nielsen K.L."/>
        </authorList>
    </citation>
    <scope>NUCLEOTIDE SEQUENCE</scope>
    <source>
        <strain evidence="4">IBT 35675</strain>
    </source>
</reference>
<protein>
    <recommendedName>
        <fullName evidence="3">Serine hydrolase domain-containing protein</fullName>
    </recommendedName>
</protein>
<dbReference type="InterPro" id="IPR005645">
    <property type="entry name" value="FSH-like_dom"/>
</dbReference>
<dbReference type="InterPro" id="IPR029058">
    <property type="entry name" value="AB_hydrolase_fold"/>
</dbReference>
<organism evidence="4 5">
    <name type="scientific">Penicillium brevicompactum</name>
    <dbReference type="NCBI Taxonomy" id="5074"/>
    <lineage>
        <taxon>Eukaryota</taxon>
        <taxon>Fungi</taxon>
        <taxon>Dikarya</taxon>
        <taxon>Ascomycota</taxon>
        <taxon>Pezizomycotina</taxon>
        <taxon>Eurotiomycetes</taxon>
        <taxon>Eurotiomycetidae</taxon>
        <taxon>Eurotiales</taxon>
        <taxon>Aspergillaceae</taxon>
        <taxon>Penicillium</taxon>
    </lineage>
</organism>
<evidence type="ECO:0000313" key="4">
    <source>
        <dbReference type="EMBL" id="KAJ5346605.1"/>
    </source>
</evidence>
<proteinExistence type="inferred from homology"/>
<evidence type="ECO:0000256" key="1">
    <source>
        <dbReference type="ARBA" id="ARBA00005863"/>
    </source>
</evidence>
<dbReference type="GO" id="GO:0017000">
    <property type="term" value="P:antibiotic biosynthetic process"/>
    <property type="evidence" value="ECO:0007669"/>
    <property type="project" value="UniProtKB-ARBA"/>
</dbReference>
<keyword evidence="5" id="KW-1185">Reference proteome</keyword>
<reference evidence="4" key="1">
    <citation type="submission" date="2022-12" db="EMBL/GenBank/DDBJ databases">
        <authorList>
            <person name="Petersen C."/>
        </authorList>
    </citation>
    <scope>NUCLEOTIDE SEQUENCE</scope>
    <source>
        <strain evidence="4">IBT 35675</strain>
    </source>
</reference>
<gene>
    <name evidence="4" type="ORF">N7541_009087</name>
</gene>
<evidence type="ECO:0000313" key="5">
    <source>
        <dbReference type="Proteomes" id="UP001148299"/>
    </source>
</evidence>
<dbReference type="PANTHER" id="PTHR48070:SF3">
    <property type="entry name" value="ESTERASE DBAE-RELATED"/>
    <property type="match status" value="1"/>
</dbReference>
<feature type="domain" description="Serine hydrolase" evidence="3">
    <location>
        <begin position="7"/>
        <end position="255"/>
    </location>
</feature>